<evidence type="ECO:0000313" key="8">
    <source>
        <dbReference type="EMBL" id="SHG77644.1"/>
    </source>
</evidence>
<accession>A0A1M5MJI7</accession>
<dbReference type="STRING" id="288992.SAMN04488522_107218"/>
<evidence type="ECO:0000256" key="6">
    <source>
        <dbReference type="SAM" id="Phobius"/>
    </source>
</evidence>
<dbReference type="InterPro" id="IPR036249">
    <property type="entry name" value="Thioredoxin-like_sf"/>
</dbReference>
<evidence type="ECO:0000313" key="9">
    <source>
        <dbReference type="Proteomes" id="UP000184287"/>
    </source>
</evidence>
<dbReference type="GO" id="GO:0015035">
    <property type="term" value="F:protein-disulfide reductase activity"/>
    <property type="evidence" value="ECO:0007669"/>
    <property type="project" value="TreeGrafter"/>
</dbReference>
<dbReference type="Pfam" id="PF13899">
    <property type="entry name" value="Thioredoxin_7"/>
    <property type="match status" value="1"/>
</dbReference>
<dbReference type="AlphaFoldDB" id="A0A1M5MJI7"/>
<feature type="transmembrane region" description="Helical" evidence="6">
    <location>
        <begin position="371"/>
        <end position="395"/>
    </location>
</feature>
<evidence type="ECO:0000259" key="7">
    <source>
        <dbReference type="Pfam" id="PF02683"/>
    </source>
</evidence>
<dbReference type="InterPro" id="IPR003834">
    <property type="entry name" value="Cyt_c_assmbl_TM_dom"/>
</dbReference>
<keyword evidence="5 6" id="KW-0472">Membrane</keyword>
<dbReference type="EMBL" id="FQUQ01000007">
    <property type="protein sequence ID" value="SHG77644.1"/>
    <property type="molecule type" value="Genomic_DNA"/>
</dbReference>
<feature type="transmembrane region" description="Helical" evidence="6">
    <location>
        <begin position="25"/>
        <end position="46"/>
    </location>
</feature>
<evidence type="ECO:0000256" key="5">
    <source>
        <dbReference type="ARBA" id="ARBA00023136"/>
    </source>
</evidence>
<keyword evidence="4 6" id="KW-1133">Transmembrane helix</keyword>
<gene>
    <name evidence="8" type="ORF">SAMN04488522_107218</name>
</gene>
<feature type="domain" description="Cytochrome C biogenesis protein transmembrane" evidence="7">
    <location>
        <begin position="116"/>
        <end position="326"/>
    </location>
</feature>
<evidence type="ECO:0000256" key="3">
    <source>
        <dbReference type="ARBA" id="ARBA00022748"/>
    </source>
</evidence>
<keyword evidence="3" id="KW-0201">Cytochrome c-type biogenesis</keyword>
<feature type="transmembrane region" description="Helical" evidence="6">
    <location>
        <begin position="341"/>
        <end position="359"/>
    </location>
</feature>
<feature type="transmembrane region" description="Helical" evidence="6">
    <location>
        <begin position="304"/>
        <end position="321"/>
    </location>
</feature>
<dbReference type="GO" id="GO:0016020">
    <property type="term" value="C:membrane"/>
    <property type="evidence" value="ECO:0007669"/>
    <property type="project" value="UniProtKB-SubCell"/>
</dbReference>
<keyword evidence="9" id="KW-1185">Reference proteome</keyword>
<evidence type="ECO:0000256" key="4">
    <source>
        <dbReference type="ARBA" id="ARBA00022989"/>
    </source>
</evidence>
<dbReference type="PANTHER" id="PTHR32234">
    <property type="entry name" value="THIOL:DISULFIDE INTERCHANGE PROTEIN DSBD"/>
    <property type="match status" value="1"/>
</dbReference>
<keyword evidence="2 6" id="KW-0812">Transmembrane</keyword>
<protein>
    <submittedName>
        <fullName evidence="8">Thiol:disulfide interchange protein DsbD</fullName>
    </submittedName>
</protein>
<reference evidence="9" key="1">
    <citation type="submission" date="2016-11" db="EMBL/GenBank/DDBJ databases">
        <authorList>
            <person name="Varghese N."/>
            <person name="Submissions S."/>
        </authorList>
    </citation>
    <scope>NUCLEOTIDE SEQUENCE [LARGE SCALE GENOMIC DNA]</scope>
    <source>
        <strain evidence="9">DSM 16990</strain>
    </source>
</reference>
<sequence length="593" mass="65000">MEIVDHHQFIMSTLENNMTRMKKGLLMLGFLMLFMATFFSNSFALVQKPDSAATEEELVFTEVGSAQDSAANNIVKDTTKKETVVDQAAEKQQAAAVSTTSSATSEKDKTLWETFIAGILGGFIAFLMPCIFPMVPLTVSYFTKRAGSRQKGIGQALIYGVSIIVIYVALGLLITLLFGSAKLNELSSSGWFNFFFFILLVVFAISFFGAFEITLPSSLVNKIDQKADDSKGLGGIFFMAASLALVSFSCTGPIIGTLLVQASSKGEILAPAIGMFGFALALALPFTLSAIFPGFLSAMPKSGGWLNSVKVCLGFLELALALKFLSAADLVWHWEWFDREIFLSLWIIIFILMGIYILGKIKFSHDSDVPYVSVPRLFFAICSLSFAVYLIPGLWGAPVNILSGIAPPMNTQDFILNGNGASASASPSGFPATVKYSETLKPPVGFNSFFDLDEGLAYAKSVGKPVLIDFTGHACVNCRKMEDKVWIDKEVGRLIKEEYVLIQLYVDERNIKMPKEKVHYSEVLRTTTDDLGRWNGDFQATKYVSNSQPFYVLAGYDLNPLVKPQGAIFDAKEYAAYLQSGLDKFKNAGKPNE</sequence>
<dbReference type="Pfam" id="PF02683">
    <property type="entry name" value="DsbD_TM"/>
    <property type="match status" value="1"/>
</dbReference>
<dbReference type="SUPFAM" id="SSF52833">
    <property type="entry name" value="Thioredoxin-like"/>
    <property type="match status" value="1"/>
</dbReference>
<feature type="transmembrane region" description="Helical" evidence="6">
    <location>
        <begin position="156"/>
        <end position="179"/>
    </location>
</feature>
<comment type="subcellular location">
    <subcellularLocation>
        <location evidence="1">Membrane</location>
        <topology evidence="1">Multi-pass membrane protein</topology>
    </subcellularLocation>
</comment>
<organism evidence="8 9">
    <name type="scientific">Pedobacter caeni</name>
    <dbReference type="NCBI Taxonomy" id="288992"/>
    <lineage>
        <taxon>Bacteria</taxon>
        <taxon>Pseudomonadati</taxon>
        <taxon>Bacteroidota</taxon>
        <taxon>Sphingobacteriia</taxon>
        <taxon>Sphingobacteriales</taxon>
        <taxon>Sphingobacteriaceae</taxon>
        <taxon>Pedobacter</taxon>
    </lineage>
</organism>
<evidence type="ECO:0000256" key="1">
    <source>
        <dbReference type="ARBA" id="ARBA00004141"/>
    </source>
</evidence>
<feature type="transmembrane region" description="Helical" evidence="6">
    <location>
        <begin position="115"/>
        <end position="135"/>
    </location>
</feature>
<dbReference type="PANTHER" id="PTHR32234:SF0">
    <property type="entry name" value="THIOL:DISULFIDE INTERCHANGE PROTEIN DSBD"/>
    <property type="match status" value="1"/>
</dbReference>
<dbReference type="GO" id="GO:0045454">
    <property type="term" value="P:cell redox homeostasis"/>
    <property type="evidence" value="ECO:0007669"/>
    <property type="project" value="TreeGrafter"/>
</dbReference>
<dbReference type="Gene3D" id="3.40.30.10">
    <property type="entry name" value="Glutaredoxin"/>
    <property type="match status" value="1"/>
</dbReference>
<feature type="transmembrane region" description="Helical" evidence="6">
    <location>
        <begin position="232"/>
        <end position="256"/>
    </location>
</feature>
<evidence type="ECO:0000256" key="2">
    <source>
        <dbReference type="ARBA" id="ARBA00022692"/>
    </source>
</evidence>
<feature type="transmembrane region" description="Helical" evidence="6">
    <location>
        <begin position="191"/>
        <end position="211"/>
    </location>
</feature>
<name>A0A1M5MJI7_9SPHI</name>
<dbReference type="Proteomes" id="UP000184287">
    <property type="component" value="Unassembled WGS sequence"/>
</dbReference>
<proteinExistence type="predicted"/>
<dbReference type="GO" id="GO:0017004">
    <property type="term" value="P:cytochrome complex assembly"/>
    <property type="evidence" value="ECO:0007669"/>
    <property type="project" value="UniProtKB-KW"/>
</dbReference>
<feature type="transmembrane region" description="Helical" evidence="6">
    <location>
        <begin position="268"/>
        <end position="292"/>
    </location>
</feature>